<gene>
    <name evidence="1" type="ORF">EYF80_062343</name>
</gene>
<organism evidence="1 2">
    <name type="scientific">Liparis tanakae</name>
    <name type="common">Tanaka's snailfish</name>
    <dbReference type="NCBI Taxonomy" id="230148"/>
    <lineage>
        <taxon>Eukaryota</taxon>
        <taxon>Metazoa</taxon>
        <taxon>Chordata</taxon>
        <taxon>Craniata</taxon>
        <taxon>Vertebrata</taxon>
        <taxon>Euteleostomi</taxon>
        <taxon>Actinopterygii</taxon>
        <taxon>Neopterygii</taxon>
        <taxon>Teleostei</taxon>
        <taxon>Neoteleostei</taxon>
        <taxon>Acanthomorphata</taxon>
        <taxon>Eupercaria</taxon>
        <taxon>Perciformes</taxon>
        <taxon>Cottioidei</taxon>
        <taxon>Cottales</taxon>
        <taxon>Liparidae</taxon>
        <taxon>Liparis</taxon>
    </lineage>
</organism>
<evidence type="ECO:0000313" key="1">
    <source>
        <dbReference type="EMBL" id="TNN27513.1"/>
    </source>
</evidence>
<evidence type="ECO:0000313" key="2">
    <source>
        <dbReference type="Proteomes" id="UP000314294"/>
    </source>
</evidence>
<accession>A0A4Z2EFH9</accession>
<proteinExistence type="predicted"/>
<protein>
    <submittedName>
        <fullName evidence="1">Uncharacterized protein</fullName>
    </submittedName>
</protein>
<dbReference type="EMBL" id="SRLO01008171">
    <property type="protein sequence ID" value="TNN27513.1"/>
    <property type="molecule type" value="Genomic_DNA"/>
</dbReference>
<dbReference type="Proteomes" id="UP000314294">
    <property type="component" value="Unassembled WGS sequence"/>
</dbReference>
<name>A0A4Z2EFH9_9TELE</name>
<reference evidence="1 2" key="1">
    <citation type="submission" date="2019-03" db="EMBL/GenBank/DDBJ databases">
        <title>First draft genome of Liparis tanakae, snailfish: a comprehensive survey of snailfish specific genes.</title>
        <authorList>
            <person name="Kim W."/>
            <person name="Song I."/>
            <person name="Jeong J.-H."/>
            <person name="Kim D."/>
            <person name="Kim S."/>
            <person name="Ryu S."/>
            <person name="Song J.Y."/>
            <person name="Lee S.K."/>
        </authorList>
    </citation>
    <scope>NUCLEOTIDE SEQUENCE [LARGE SCALE GENOMIC DNA]</scope>
    <source>
        <tissue evidence="1">Muscle</tissue>
    </source>
</reference>
<sequence>MKFYQMTGRFFGWED</sequence>
<keyword evidence="2" id="KW-1185">Reference proteome</keyword>
<comment type="caution">
    <text evidence="1">The sequence shown here is derived from an EMBL/GenBank/DDBJ whole genome shotgun (WGS) entry which is preliminary data.</text>
</comment>